<evidence type="ECO:0000313" key="2">
    <source>
        <dbReference type="EMBL" id="KAG2540009.1"/>
    </source>
</evidence>
<comment type="caution">
    <text evidence="2">The sequence shown here is derived from an EMBL/GenBank/DDBJ whole genome shotgun (WGS) entry which is preliminary data.</text>
</comment>
<evidence type="ECO:0000256" key="1">
    <source>
        <dbReference type="SAM" id="MobiDB-lite"/>
    </source>
</evidence>
<dbReference type="Proteomes" id="UP000823388">
    <property type="component" value="Chromosome 9N"/>
</dbReference>
<dbReference type="SUPFAM" id="SSF53756">
    <property type="entry name" value="UDP-Glycosyltransferase/glycogen phosphorylase"/>
    <property type="match status" value="1"/>
</dbReference>
<feature type="region of interest" description="Disordered" evidence="1">
    <location>
        <begin position="42"/>
        <end position="65"/>
    </location>
</feature>
<protein>
    <submittedName>
        <fullName evidence="2">Uncharacterized protein</fullName>
    </submittedName>
</protein>
<organism evidence="2 3">
    <name type="scientific">Panicum virgatum</name>
    <name type="common">Blackwell switchgrass</name>
    <dbReference type="NCBI Taxonomy" id="38727"/>
    <lineage>
        <taxon>Eukaryota</taxon>
        <taxon>Viridiplantae</taxon>
        <taxon>Streptophyta</taxon>
        <taxon>Embryophyta</taxon>
        <taxon>Tracheophyta</taxon>
        <taxon>Spermatophyta</taxon>
        <taxon>Magnoliopsida</taxon>
        <taxon>Liliopsida</taxon>
        <taxon>Poales</taxon>
        <taxon>Poaceae</taxon>
        <taxon>PACMAD clade</taxon>
        <taxon>Panicoideae</taxon>
        <taxon>Panicodae</taxon>
        <taxon>Paniceae</taxon>
        <taxon>Panicinae</taxon>
        <taxon>Panicum</taxon>
        <taxon>Panicum sect. Hiantes</taxon>
    </lineage>
</organism>
<sequence>MVSLMWTPRGNGAHLSVYFLSLSYFYLSFPLSSLPVPLLGGHGDSGRSAVPSGARRDGGEPGLALRPRQPCRVGVCEDEHRRRTCSVPGWSVRGRAPLLALLHAATDDACDAWADPGARRRLGLVTFGSHRPPAKAARSNDDDGGVHEVVVVGPLSLLPAAAAPATTTGDSGAAGHSPPCIEWLNRMPPRSVVFLCFGSLTHVSDAQLMELALGLEASGKPFLWVIRDD</sequence>
<gene>
    <name evidence="2" type="ORF">PVAP13_9NG516800</name>
</gene>
<name>A0A8T0MWS6_PANVG</name>
<accession>A0A8T0MWS6</accession>
<dbReference type="EMBL" id="CM029054">
    <property type="protein sequence ID" value="KAG2540009.1"/>
    <property type="molecule type" value="Genomic_DNA"/>
</dbReference>
<dbReference type="InterPro" id="IPR050481">
    <property type="entry name" value="UDP-glycosyltransf_plant"/>
</dbReference>
<dbReference type="PANTHER" id="PTHR48048">
    <property type="entry name" value="GLYCOSYLTRANSFERASE"/>
    <property type="match status" value="1"/>
</dbReference>
<reference evidence="2" key="1">
    <citation type="submission" date="2020-05" db="EMBL/GenBank/DDBJ databases">
        <title>WGS assembly of Panicum virgatum.</title>
        <authorList>
            <person name="Lovell J.T."/>
            <person name="Jenkins J."/>
            <person name="Shu S."/>
            <person name="Juenger T.E."/>
            <person name="Schmutz J."/>
        </authorList>
    </citation>
    <scope>NUCLEOTIDE SEQUENCE</scope>
    <source>
        <strain evidence="2">AP13</strain>
    </source>
</reference>
<proteinExistence type="predicted"/>
<dbReference type="Gene3D" id="3.40.50.2000">
    <property type="entry name" value="Glycogen Phosphorylase B"/>
    <property type="match status" value="2"/>
</dbReference>
<dbReference type="AlphaFoldDB" id="A0A8T0MWS6"/>
<keyword evidence="3" id="KW-1185">Reference proteome</keyword>
<evidence type="ECO:0000313" key="3">
    <source>
        <dbReference type="Proteomes" id="UP000823388"/>
    </source>
</evidence>
<dbReference type="GO" id="GO:0035251">
    <property type="term" value="F:UDP-glucosyltransferase activity"/>
    <property type="evidence" value="ECO:0007669"/>
    <property type="project" value="InterPro"/>
</dbReference>